<keyword evidence="8 13" id="KW-0812">Transmembrane</keyword>
<dbReference type="PIRSF" id="PIRSF003097">
    <property type="entry name" value="FtsX"/>
    <property type="match status" value="1"/>
</dbReference>
<comment type="subcellular location">
    <subcellularLocation>
        <location evidence="1">Cell inner membrane</location>
        <topology evidence="1">Multi-pass membrane protein</topology>
    </subcellularLocation>
</comment>
<dbReference type="PANTHER" id="PTHR47755">
    <property type="entry name" value="CELL DIVISION PROTEIN FTSX"/>
    <property type="match status" value="1"/>
</dbReference>
<evidence type="ECO:0000256" key="2">
    <source>
        <dbReference type="ARBA" id="ARBA00007379"/>
    </source>
</evidence>
<comment type="subunit">
    <text evidence="3">Forms a membrane-associated complex with FtsE.</text>
</comment>
<feature type="transmembrane region" description="Helical" evidence="13">
    <location>
        <begin position="227"/>
        <end position="247"/>
    </location>
</feature>
<dbReference type="Gene3D" id="3.30.70.3040">
    <property type="match status" value="1"/>
</dbReference>
<dbReference type="InterPro" id="IPR003838">
    <property type="entry name" value="ABC3_permease_C"/>
</dbReference>
<evidence type="ECO:0000259" key="15">
    <source>
        <dbReference type="Pfam" id="PF18075"/>
    </source>
</evidence>
<evidence type="ECO:0000256" key="1">
    <source>
        <dbReference type="ARBA" id="ARBA00004429"/>
    </source>
</evidence>
<comment type="caution">
    <text evidence="16">The sequence shown here is derived from an EMBL/GenBank/DDBJ whole genome shotgun (WGS) entry which is preliminary data.</text>
</comment>
<comment type="function">
    <text evidence="12">Part of the ABC transporter FtsEX involved in cellular division.</text>
</comment>
<dbReference type="EMBL" id="MTAC01000009">
    <property type="protein sequence ID" value="OSI35540.1"/>
    <property type="molecule type" value="Genomic_DNA"/>
</dbReference>
<dbReference type="Pfam" id="PF18075">
    <property type="entry name" value="FtsX_ECD"/>
    <property type="match status" value="1"/>
</dbReference>
<evidence type="ECO:0000256" key="3">
    <source>
        <dbReference type="ARBA" id="ARBA00011160"/>
    </source>
</evidence>
<evidence type="ECO:0000256" key="4">
    <source>
        <dbReference type="ARBA" id="ARBA00021907"/>
    </source>
</evidence>
<keyword evidence="6 12" id="KW-0997">Cell inner membrane</keyword>
<dbReference type="Pfam" id="PF02687">
    <property type="entry name" value="FtsX"/>
    <property type="match status" value="1"/>
</dbReference>
<dbReference type="InterPro" id="IPR040690">
    <property type="entry name" value="FtsX_ECD"/>
</dbReference>
<feature type="domain" description="FtsX extracellular" evidence="15">
    <location>
        <begin position="62"/>
        <end position="154"/>
    </location>
</feature>
<keyword evidence="9 13" id="KW-1133">Transmembrane helix</keyword>
<keyword evidence="11 12" id="KW-0131">Cell cycle</keyword>
<organism evidence="16 17">
    <name type="scientific">Neisseria dumasiana</name>
    <dbReference type="NCBI Taxonomy" id="1931275"/>
    <lineage>
        <taxon>Bacteria</taxon>
        <taxon>Pseudomonadati</taxon>
        <taxon>Pseudomonadota</taxon>
        <taxon>Betaproteobacteria</taxon>
        <taxon>Neisseriales</taxon>
        <taxon>Neisseriaceae</taxon>
        <taxon>Neisseria</taxon>
    </lineage>
</organism>
<dbReference type="RefSeq" id="WP_085418197.1">
    <property type="nucleotide sequence ID" value="NZ_CP091509.1"/>
</dbReference>
<evidence type="ECO:0000256" key="12">
    <source>
        <dbReference type="PIRNR" id="PIRNR003097"/>
    </source>
</evidence>
<dbReference type="Proteomes" id="UP000193346">
    <property type="component" value="Unassembled WGS sequence"/>
</dbReference>
<keyword evidence="17" id="KW-1185">Reference proteome</keyword>
<keyword evidence="5 12" id="KW-1003">Cell membrane</keyword>
<evidence type="ECO:0000256" key="9">
    <source>
        <dbReference type="ARBA" id="ARBA00022989"/>
    </source>
</evidence>
<evidence type="ECO:0000256" key="13">
    <source>
        <dbReference type="SAM" id="Phobius"/>
    </source>
</evidence>
<dbReference type="InterPro" id="IPR004513">
    <property type="entry name" value="FtsX"/>
</dbReference>
<dbReference type="InterPro" id="IPR047590">
    <property type="entry name" value="FtsX_proteobact-type"/>
</dbReference>
<name>A0ABX3WM12_9NEIS</name>
<feature type="transmembrane region" description="Helical" evidence="13">
    <location>
        <begin position="175"/>
        <end position="195"/>
    </location>
</feature>
<protein>
    <recommendedName>
        <fullName evidence="4 12">Cell division protein FtsX</fullName>
    </recommendedName>
</protein>
<sequence>MNHYLSLHLESAANAVKQLWKQPVGTLLILVMLAIAMTLPLTLYLGVQSSQAVLGKLNESPQITLYMELGADAGDTEAVRNLLAKDARITKSEFIGKQKGLEELQTSMGGQDLVSMLDENPLPDVFIVTPDPATAPSEMEALKNDLDQLPMVESASLDTEWMQTLYQINDFLHKIFWFLAITLSVAFVLVAHNTIRLQILSRKEEIEITKLLGAPASFIRRPFLYQAVWQGVLAVGVSLALCAWLVNASQPLINRIFKPYGLHIDWRYFHFWEVLLILAVVSALGVAGAWLATQQHLLGFKAKK</sequence>
<proteinExistence type="inferred from homology"/>
<evidence type="ECO:0000256" key="8">
    <source>
        <dbReference type="ARBA" id="ARBA00022692"/>
    </source>
</evidence>
<comment type="similarity">
    <text evidence="2 12">Belongs to the ABC-4 integral membrane protein family. FtsX subfamily.</text>
</comment>
<evidence type="ECO:0000256" key="11">
    <source>
        <dbReference type="ARBA" id="ARBA00023306"/>
    </source>
</evidence>
<gene>
    <name evidence="16" type="ORF">BV913_04865</name>
</gene>
<reference evidence="16 17" key="1">
    <citation type="submission" date="2017-01" db="EMBL/GenBank/DDBJ databases">
        <authorList>
            <person name="Wolfgang W.J."/>
            <person name="Cole J."/>
            <person name="Wroblewski D."/>
            <person name="Mcginnis J."/>
            <person name="Musser K.A."/>
        </authorList>
    </citation>
    <scope>NUCLEOTIDE SEQUENCE [LARGE SCALE GENOMIC DNA]</scope>
    <source>
        <strain evidence="16 17">93087</strain>
    </source>
</reference>
<evidence type="ECO:0000256" key="5">
    <source>
        <dbReference type="ARBA" id="ARBA00022475"/>
    </source>
</evidence>
<evidence type="ECO:0000256" key="6">
    <source>
        <dbReference type="ARBA" id="ARBA00022519"/>
    </source>
</evidence>
<evidence type="ECO:0000256" key="7">
    <source>
        <dbReference type="ARBA" id="ARBA00022618"/>
    </source>
</evidence>
<evidence type="ECO:0000313" key="17">
    <source>
        <dbReference type="Proteomes" id="UP000193346"/>
    </source>
</evidence>
<feature type="domain" description="ABC3 transporter permease C-terminal" evidence="14">
    <location>
        <begin position="178"/>
        <end position="291"/>
    </location>
</feature>
<dbReference type="NCBIfam" id="TIGR00439">
    <property type="entry name" value="FtsX_Gneg"/>
    <property type="match status" value="1"/>
</dbReference>
<evidence type="ECO:0000259" key="14">
    <source>
        <dbReference type="Pfam" id="PF02687"/>
    </source>
</evidence>
<feature type="transmembrane region" description="Helical" evidence="13">
    <location>
        <begin position="268"/>
        <end position="292"/>
    </location>
</feature>
<evidence type="ECO:0000313" key="16">
    <source>
        <dbReference type="EMBL" id="OSI35540.1"/>
    </source>
</evidence>
<accession>A0ABX3WM12</accession>
<dbReference type="PANTHER" id="PTHR47755:SF1">
    <property type="entry name" value="CELL DIVISION PROTEIN FTSX"/>
    <property type="match status" value="1"/>
</dbReference>
<keyword evidence="7 12" id="KW-0132">Cell division</keyword>
<keyword evidence="10 12" id="KW-0472">Membrane</keyword>
<evidence type="ECO:0000256" key="10">
    <source>
        <dbReference type="ARBA" id="ARBA00023136"/>
    </source>
</evidence>
<feature type="transmembrane region" description="Helical" evidence="13">
    <location>
        <begin position="27"/>
        <end position="47"/>
    </location>
</feature>
<dbReference type="GO" id="GO:0051301">
    <property type="term" value="P:cell division"/>
    <property type="evidence" value="ECO:0007669"/>
    <property type="project" value="UniProtKB-KW"/>
</dbReference>